<evidence type="ECO:0000256" key="4">
    <source>
        <dbReference type="ARBA" id="ARBA00022496"/>
    </source>
</evidence>
<evidence type="ECO:0000256" key="5">
    <source>
        <dbReference type="ARBA" id="ARBA00022692"/>
    </source>
</evidence>
<feature type="chain" id="PRO_5040732097" evidence="13">
    <location>
        <begin position="23"/>
        <end position="768"/>
    </location>
</feature>
<dbReference type="InterPro" id="IPR039426">
    <property type="entry name" value="TonB-dep_rcpt-like"/>
</dbReference>
<evidence type="ECO:0000256" key="10">
    <source>
        <dbReference type="ARBA" id="ARBA00023237"/>
    </source>
</evidence>
<dbReference type="Pfam" id="PF07715">
    <property type="entry name" value="Plug"/>
    <property type="match status" value="1"/>
</dbReference>
<reference evidence="16" key="2">
    <citation type="journal article" date="2023" name="Syst. Appl. Microbiol.">
        <title>Govania unica gen. nov., sp. nov., a rare biosphere bacterium that represents a novel family in the class Alphaproteobacteria.</title>
        <authorList>
            <person name="Vandamme P."/>
            <person name="Peeters C."/>
            <person name="Hettiarachchi A."/>
            <person name="Cnockaert M."/>
            <person name="Carlier A."/>
        </authorList>
    </citation>
    <scope>NUCLEOTIDE SEQUENCE</scope>
    <source>
        <strain evidence="16">LMG 31809</strain>
    </source>
</reference>
<proteinExistence type="inferred from homology"/>
<evidence type="ECO:0000256" key="13">
    <source>
        <dbReference type="SAM" id="SignalP"/>
    </source>
</evidence>
<dbReference type="AlphaFoldDB" id="A0A9X3TYR4"/>
<keyword evidence="2 11" id="KW-0813">Transport</keyword>
<dbReference type="Proteomes" id="UP001141619">
    <property type="component" value="Unassembled WGS sequence"/>
</dbReference>
<keyword evidence="17" id="KW-1185">Reference proteome</keyword>
<keyword evidence="4" id="KW-0410">Iron transport</keyword>
<accession>A0A9X3TYR4</accession>
<keyword evidence="6" id="KW-0408">Iron</keyword>
<evidence type="ECO:0000256" key="7">
    <source>
        <dbReference type="ARBA" id="ARBA00023065"/>
    </source>
</evidence>
<sequence>MKRILVASVSTFAVLGMVPALAQSTTGTGIHEASGFEEIVVTARKRTERLQDVPITVTALTSRELADRGMNDLFKVSQFTPGMSFEKSNRYGTQGGVSRPVIRGMSVVLGESNASVFIDGVPYSDSILSFPFDIVDRVEVIKGPQAALFGRSTFSGAINLITKRGSNDFDNKVTLKAATDENYEVNLLSRGPIVEDKLFYMAHARYYTFGGQYKNSLDGRKLGEEESVSASGSLEFRPSDNLTIMLSGGYNRDKDGLAAIALQDRFANNCFLNTPRQYFCGVVKAPDEATLDIAGLNGTEGLHRTTKRVGAVIEYNLNDFIITSNTGAFFTKSEYGHDSTYQGATAFGLLTIPNAPGAVRAPTDAVRTGNVLRNEVGKRDEWSSELRVQSPQMGAFRYLGGVFYYQKRRPLEERHFSVLAPTIDSGTDRTDNWAVFGSVGADITSNWSTSFEIRYAQDKIGNYKSATDVLIERKFKSVTPRLTTDYKLSENSMVYGTIARGNKPGVINSDPRFPVDVQFANEESSWNYEIGTKNTLLDGRMILNAAMYYIDWSKQQVSSSYFFPTGGSRSYIVNAGKTEVKGFELELSGMVSDYVTLGMTYALNDAKFVEFNDAEAFDLFGNASVAGKQLPNMSKHQMTMFGKVNYPVTETINVFARADAAYNERKYAQIYNLASTGDQYLVNLKFGVTSERWTMTFFVDNLTNDRTSSSIIRWIDQSNLNVPQHVNSNPAQNNYVSPTGVVSTTTERAFQVALPSLRQVGVTFSYNF</sequence>
<keyword evidence="7" id="KW-0406">Ion transport</keyword>
<organism evidence="16 17">
    <name type="scientific">Govanella unica</name>
    <dbReference type="NCBI Taxonomy" id="2975056"/>
    <lineage>
        <taxon>Bacteria</taxon>
        <taxon>Pseudomonadati</taxon>
        <taxon>Pseudomonadota</taxon>
        <taxon>Alphaproteobacteria</taxon>
        <taxon>Emcibacterales</taxon>
        <taxon>Govanellaceae</taxon>
        <taxon>Govanella</taxon>
    </lineage>
</organism>
<evidence type="ECO:0000256" key="2">
    <source>
        <dbReference type="ARBA" id="ARBA00022448"/>
    </source>
</evidence>
<dbReference type="SUPFAM" id="SSF56935">
    <property type="entry name" value="Porins"/>
    <property type="match status" value="1"/>
</dbReference>
<keyword evidence="13" id="KW-0732">Signal</keyword>
<dbReference type="PANTHER" id="PTHR32552">
    <property type="entry name" value="FERRICHROME IRON RECEPTOR-RELATED"/>
    <property type="match status" value="1"/>
</dbReference>
<evidence type="ECO:0000256" key="1">
    <source>
        <dbReference type="ARBA" id="ARBA00004571"/>
    </source>
</evidence>
<comment type="subcellular location">
    <subcellularLocation>
        <location evidence="1 11">Cell outer membrane</location>
        <topology evidence="1 11">Multi-pass membrane protein</topology>
    </subcellularLocation>
</comment>
<dbReference type="InterPro" id="IPR036942">
    <property type="entry name" value="Beta-barrel_TonB_sf"/>
</dbReference>
<dbReference type="InterPro" id="IPR012910">
    <property type="entry name" value="Plug_dom"/>
</dbReference>
<keyword evidence="9 11" id="KW-0472">Membrane</keyword>
<evidence type="ECO:0000313" key="17">
    <source>
        <dbReference type="Proteomes" id="UP001141619"/>
    </source>
</evidence>
<feature type="domain" description="TonB-dependent receptor plug" evidence="15">
    <location>
        <begin position="50"/>
        <end position="157"/>
    </location>
</feature>
<protein>
    <submittedName>
        <fullName evidence="16">TonB-dependent receptor</fullName>
    </submittedName>
</protein>
<evidence type="ECO:0000256" key="6">
    <source>
        <dbReference type="ARBA" id="ARBA00023004"/>
    </source>
</evidence>
<keyword evidence="10 11" id="KW-0998">Cell outer membrane</keyword>
<evidence type="ECO:0000256" key="12">
    <source>
        <dbReference type="RuleBase" id="RU003357"/>
    </source>
</evidence>
<dbReference type="Pfam" id="PF00593">
    <property type="entry name" value="TonB_dep_Rec_b-barrel"/>
    <property type="match status" value="1"/>
</dbReference>
<dbReference type="InterPro" id="IPR000531">
    <property type="entry name" value="Beta-barrel_TonB"/>
</dbReference>
<keyword evidence="5 11" id="KW-0812">Transmembrane</keyword>
<keyword evidence="8 12" id="KW-0798">TonB box</keyword>
<keyword evidence="16" id="KW-0675">Receptor</keyword>
<dbReference type="GO" id="GO:0009279">
    <property type="term" value="C:cell outer membrane"/>
    <property type="evidence" value="ECO:0007669"/>
    <property type="project" value="UniProtKB-SubCell"/>
</dbReference>
<dbReference type="RefSeq" id="WP_274943950.1">
    <property type="nucleotide sequence ID" value="NZ_JANWOI010000003.1"/>
</dbReference>
<evidence type="ECO:0000259" key="14">
    <source>
        <dbReference type="Pfam" id="PF00593"/>
    </source>
</evidence>
<evidence type="ECO:0000256" key="9">
    <source>
        <dbReference type="ARBA" id="ARBA00023136"/>
    </source>
</evidence>
<evidence type="ECO:0000256" key="8">
    <source>
        <dbReference type="ARBA" id="ARBA00023077"/>
    </source>
</evidence>
<dbReference type="PROSITE" id="PS52016">
    <property type="entry name" value="TONB_DEPENDENT_REC_3"/>
    <property type="match status" value="1"/>
</dbReference>
<dbReference type="EMBL" id="JANWOI010000003">
    <property type="protein sequence ID" value="MDA5194246.1"/>
    <property type="molecule type" value="Genomic_DNA"/>
</dbReference>
<comment type="caution">
    <text evidence="16">The sequence shown here is derived from an EMBL/GenBank/DDBJ whole genome shotgun (WGS) entry which is preliminary data.</text>
</comment>
<evidence type="ECO:0000256" key="11">
    <source>
        <dbReference type="PROSITE-ProRule" id="PRU01360"/>
    </source>
</evidence>
<evidence type="ECO:0000259" key="15">
    <source>
        <dbReference type="Pfam" id="PF07715"/>
    </source>
</evidence>
<name>A0A9X3TYR4_9PROT</name>
<feature type="signal peptide" evidence="13">
    <location>
        <begin position="1"/>
        <end position="22"/>
    </location>
</feature>
<comment type="similarity">
    <text evidence="11 12">Belongs to the TonB-dependent receptor family.</text>
</comment>
<evidence type="ECO:0000256" key="3">
    <source>
        <dbReference type="ARBA" id="ARBA00022452"/>
    </source>
</evidence>
<reference evidence="16" key="1">
    <citation type="submission" date="2022-08" db="EMBL/GenBank/DDBJ databases">
        <authorList>
            <person name="Vandamme P."/>
            <person name="Hettiarachchi A."/>
            <person name="Peeters C."/>
            <person name="Cnockaert M."/>
            <person name="Carlier A."/>
        </authorList>
    </citation>
    <scope>NUCLEOTIDE SEQUENCE</scope>
    <source>
        <strain evidence="16">LMG 31809</strain>
    </source>
</reference>
<dbReference type="Gene3D" id="2.40.170.20">
    <property type="entry name" value="TonB-dependent receptor, beta-barrel domain"/>
    <property type="match status" value="1"/>
</dbReference>
<gene>
    <name evidence="16" type="ORF">NYP16_09815</name>
</gene>
<dbReference type="GO" id="GO:0006826">
    <property type="term" value="P:iron ion transport"/>
    <property type="evidence" value="ECO:0007669"/>
    <property type="project" value="UniProtKB-KW"/>
</dbReference>
<feature type="domain" description="TonB-dependent receptor-like beta-barrel" evidence="14">
    <location>
        <begin position="280"/>
        <end position="702"/>
    </location>
</feature>
<keyword evidence="3 11" id="KW-1134">Transmembrane beta strand</keyword>
<dbReference type="PANTHER" id="PTHR32552:SF81">
    <property type="entry name" value="TONB-DEPENDENT OUTER MEMBRANE RECEPTOR"/>
    <property type="match status" value="1"/>
</dbReference>
<evidence type="ECO:0000313" key="16">
    <source>
        <dbReference type="EMBL" id="MDA5194246.1"/>
    </source>
</evidence>